<sequence>MGNWRQNKRENFQQEWQPKPPSGVFFLLVARRSGQPTFPSWEKRLCTSVCKIPWRKICENKIYEVFYKNILEWNDSAGKEAFQNEKSMYWAEINGLPCDIPLLDPDRYIDVVDLSSSIDPKLLSALDGKRTVSEDDADDRKRQI</sequence>
<reference evidence="1 2" key="1">
    <citation type="journal article" date="2022" name="Hortic Res">
        <title>A haplotype resolved chromosomal level avocado genome allows analysis of novel avocado genes.</title>
        <authorList>
            <person name="Nath O."/>
            <person name="Fletcher S.J."/>
            <person name="Hayward A."/>
            <person name="Shaw L.M."/>
            <person name="Masouleh A.K."/>
            <person name="Furtado A."/>
            <person name="Henry R.J."/>
            <person name="Mitter N."/>
        </authorList>
    </citation>
    <scope>NUCLEOTIDE SEQUENCE [LARGE SCALE GENOMIC DNA]</scope>
    <source>
        <strain evidence="2">cv. Hass</strain>
    </source>
</reference>
<comment type="caution">
    <text evidence="1">The sequence shown here is derived from an EMBL/GenBank/DDBJ whole genome shotgun (WGS) entry which is preliminary data.</text>
</comment>
<keyword evidence="2" id="KW-1185">Reference proteome</keyword>
<protein>
    <submittedName>
        <fullName evidence="1">Uncharacterized protein</fullName>
    </submittedName>
</protein>
<name>A0ACC2LJX2_PERAE</name>
<evidence type="ECO:0000313" key="2">
    <source>
        <dbReference type="Proteomes" id="UP001234297"/>
    </source>
</evidence>
<gene>
    <name evidence="1" type="ORF">MRB53_027004</name>
</gene>
<dbReference type="EMBL" id="CM056816">
    <property type="protein sequence ID" value="KAJ8633668.1"/>
    <property type="molecule type" value="Genomic_DNA"/>
</dbReference>
<dbReference type="Proteomes" id="UP001234297">
    <property type="component" value="Chromosome 8"/>
</dbReference>
<evidence type="ECO:0000313" key="1">
    <source>
        <dbReference type="EMBL" id="KAJ8633668.1"/>
    </source>
</evidence>
<accession>A0ACC2LJX2</accession>
<organism evidence="1 2">
    <name type="scientific">Persea americana</name>
    <name type="common">Avocado</name>
    <dbReference type="NCBI Taxonomy" id="3435"/>
    <lineage>
        <taxon>Eukaryota</taxon>
        <taxon>Viridiplantae</taxon>
        <taxon>Streptophyta</taxon>
        <taxon>Embryophyta</taxon>
        <taxon>Tracheophyta</taxon>
        <taxon>Spermatophyta</taxon>
        <taxon>Magnoliopsida</taxon>
        <taxon>Magnoliidae</taxon>
        <taxon>Laurales</taxon>
        <taxon>Lauraceae</taxon>
        <taxon>Persea</taxon>
    </lineage>
</organism>
<proteinExistence type="predicted"/>